<keyword evidence="8" id="KW-0969">Cilium</keyword>
<comment type="subcellular location">
    <subcellularLocation>
        <location evidence="7">Cell membrane</location>
    </subcellularLocation>
    <subcellularLocation>
        <location evidence="7">Bacterial flagellum basal body</location>
    </subcellularLocation>
</comment>
<dbReference type="InterPro" id="IPR022781">
    <property type="entry name" value="Flagellar_biosynth_FliO"/>
</dbReference>
<evidence type="ECO:0000256" key="2">
    <source>
        <dbReference type="ARBA" id="ARBA00022692"/>
    </source>
</evidence>
<dbReference type="Proteomes" id="UP001203338">
    <property type="component" value="Unassembled WGS sequence"/>
</dbReference>
<keyword evidence="5 7" id="KW-0975">Bacterial flagellum</keyword>
<evidence type="ECO:0000256" key="4">
    <source>
        <dbReference type="ARBA" id="ARBA00023136"/>
    </source>
</evidence>
<evidence type="ECO:0000256" key="3">
    <source>
        <dbReference type="ARBA" id="ARBA00022989"/>
    </source>
</evidence>
<keyword evidence="9" id="KW-1185">Reference proteome</keyword>
<name>A0ABT0PET3_9GAMM</name>
<comment type="similarity">
    <text evidence="6 7">Belongs to the FliO/MopB family.</text>
</comment>
<evidence type="ECO:0000313" key="8">
    <source>
        <dbReference type="EMBL" id="MCL6269287.1"/>
    </source>
</evidence>
<accession>A0ABT0PET3</accession>
<evidence type="ECO:0000256" key="5">
    <source>
        <dbReference type="ARBA" id="ARBA00023143"/>
    </source>
</evidence>
<keyword evidence="8" id="KW-0282">Flagellum</keyword>
<sequence length="147" mass="16180">MNRQITLLLLKTFLLAGSSLVFGGEPVSINTIIPSTDSETQNQGPDFWELMQSIAIFVLVICLLFFCSWMLKRWQPGLAPGTAGMKVISALPLGGRDRVVVVQAGERQLLLGVSPGKIVLLGDYEQLLPQNEPDSRSIKKFKDLLKP</sequence>
<reference evidence="8 9" key="1">
    <citation type="submission" date="2022-05" db="EMBL/GenBank/DDBJ databases">
        <authorList>
            <person name="Park J.-S."/>
        </authorList>
    </citation>
    <scope>NUCLEOTIDE SEQUENCE [LARGE SCALE GENOMIC DNA]</scope>
    <source>
        <strain evidence="8 9">2012CJ34-2</strain>
    </source>
</reference>
<protein>
    <recommendedName>
        <fullName evidence="7">Flagellar protein</fullName>
    </recommendedName>
</protein>
<keyword evidence="1 7" id="KW-1003">Cell membrane</keyword>
<organism evidence="8 9">
    <name type="scientific">Parendozoicomonas callyspongiae</name>
    <dbReference type="NCBI Taxonomy" id="2942213"/>
    <lineage>
        <taxon>Bacteria</taxon>
        <taxon>Pseudomonadati</taxon>
        <taxon>Pseudomonadota</taxon>
        <taxon>Gammaproteobacteria</taxon>
        <taxon>Oceanospirillales</taxon>
        <taxon>Endozoicomonadaceae</taxon>
        <taxon>Parendozoicomonas</taxon>
    </lineage>
</organism>
<keyword evidence="8" id="KW-0966">Cell projection</keyword>
<dbReference type="PANTHER" id="PTHR38766">
    <property type="entry name" value="FLAGELLAR PROTEIN FLIO"/>
    <property type="match status" value="1"/>
</dbReference>
<dbReference type="PANTHER" id="PTHR38766:SF1">
    <property type="entry name" value="FLAGELLAR PROTEIN FLIO"/>
    <property type="match status" value="1"/>
</dbReference>
<evidence type="ECO:0000256" key="1">
    <source>
        <dbReference type="ARBA" id="ARBA00022475"/>
    </source>
</evidence>
<dbReference type="InterPro" id="IPR052205">
    <property type="entry name" value="FliO/MopB"/>
</dbReference>
<feature type="transmembrane region" description="Helical" evidence="7">
    <location>
        <begin position="47"/>
        <end position="71"/>
    </location>
</feature>
<evidence type="ECO:0000313" key="9">
    <source>
        <dbReference type="Proteomes" id="UP001203338"/>
    </source>
</evidence>
<evidence type="ECO:0000256" key="7">
    <source>
        <dbReference type="RuleBase" id="RU362064"/>
    </source>
</evidence>
<evidence type="ECO:0000256" key="6">
    <source>
        <dbReference type="ARBA" id="ARBA00037937"/>
    </source>
</evidence>
<dbReference type="Pfam" id="PF04347">
    <property type="entry name" value="FliO"/>
    <property type="match status" value="1"/>
</dbReference>
<keyword evidence="2 7" id="KW-0812">Transmembrane</keyword>
<gene>
    <name evidence="8" type="primary">fliO</name>
    <name evidence="8" type="ORF">M3P05_04920</name>
</gene>
<keyword evidence="3 7" id="KW-1133">Transmembrane helix</keyword>
<comment type="caution">
    <text evidence="8">The sequence shown here is derived from an EMBL/GenBank/DDBJ whole genome shotgun (WGS) entry which is preliminary data.</text>
</comment>
<dbReference type="RefSeq" id="WP_249698264.1">
    <property type="nucleotide sequence ID" value="NZ_JAMFLX010000005.1"/>
</dbReference>
<proteinExistence type="inferred from homology"/>
<dbReference type="EMBL" id="JAMFLX010000005">
    <property type="protein sequence ID" value="MCL6269287.1"/>
    <property type="molecule type" value="Genomic_DNA"/>
</dbReference>
<dbReference type="NCBIfam" id="TIGR03500">
    <property type="entry name" value="FliO_TIGR"/>
    <property type="match status" value="1"/>
</dbReference>
<keyword evidence="4 7" id="KW-0472">Membrane</keyword>